<sequence>MSSTEDVRITQNGAPGGHYDTTLSSAVTRARIARAVAANEGISTHHLAALLDVMDWPMRQLYSYAQASGARVDTEGRWWPRQTNGPLFGDSFPV</sequence>
<evidence type="ECO:0000313" key="2">
    <source>
        <dbReference type="EMBL" id="MCZ4586026.1"/>
    </source>
</evidence>
<dbReference type="EMBL" id="CP130956">
    <property type="protein sequence ID" value="WLF52023.1"/>
    <property type="molecule type" value="Genomic_DNA"/>
</dbReference>
<keyword evidence="4" id="KW-1185">Reference proteome</keyword>
<protein>
    <submittedName>
        <fullName evidence="3">Uncharacterized protein</fullName>
    </submittedName>
</protein>
<reference evidence="2" key="1">
    <citation type="submission" date="2022-12" db="EMBL/GenBank/DDBJ databases">
        <authorList>
            <person name="Krivoruchko A.V."/>
            <person name="Elkin A."/>
        </authorList>
    </citation>
    <scope>NUCLEOTIDE SEQUENCE</scope>
    <source>
        <strain evidence="2">IEGM 249</strain>
    </source>
</reference>
<dbReference type="Proteomes" id="UP001066327">
    <property type="component" value="Unassembled WGS sequence"/>
</dbReference>
<organism evidence="3 5">
    <name type="scientific">Rhodococcus opacus</name>
    <name type="common">Nocardia opaca</name>
    <dbReference type="NCBI Taxonomy" id="37919"/>
    <lineage>
        <taxon>Bacteria</taxon>
        <taxon>Bacillati</taxon>
        <taxon>Actinomycetota</taxon>
        <taxon>Actinomycetes</taxon>
        <taxon>Mycobacteriales</taxon>
        <taxon>Nocardiaceae</taxon>
        <taxon>Rhodococcus</taxon>
    </lineage>
</organism>
<dbReference type="RefSeq" id="WP_133987608.1">
    <property type="nucleotide sequence ID" value="NZ_CP130956.1"/>
</dbReference>
<dbReference type="Proteomes" id="UP001231166">
    <property type="component" value="Plasmid pRho-VOC14-L"/>
</dbReference>
<proteinExistence type="predicted"/>
<evidence type="ECO:0000313" key="5">
    <source>
        <dbReference type="Proteomes" id="UP001231166"/>
    </source>
</evidence>
<evidence type="ECO:0000313" key="4">
    <source>
        <dbReference type="Proteomes" id="UP001066327"/>
    </source>
</evidence>
<accession>A0AAX3YTF2</accession>
<evidence type="ECO:0000256" key="1">
    <source>
        <dbReference type="SAM" id="MobiDB-lite"/>
    </source>
</evidence>
<name>A0AAX3YTF2_RHOOP</name>
<keyword evidence="3" id="KW-0614">Plasmid</keyword>
<reference evidence="3" key="2">
    <citation type="submission" date="2023-07" db="EMBL/GenBank/DDBJ databases">
        <title>Genomic analysis of Rhodococcus opacus VOC-14 with glycol ethers degradation activity.</title>
        <authorList>
            <person name="Narkevich D.A."/>
            <person name="Hlushen A.M."/>
            <person name="Akhremchuk A.E."/>
            <person name="Sikolenko M.A."/>
            <person name="Valentovich L.N."/>
        </authorList>
    </citation>
    <scope>NUCLEOTIDE SEQUENCE</scope>
    <source>
        <strain evidence="3">VOC-14</strain>
        <plasmid evidence="3">pRho-VOC14-L</plasmid>
    </source>
</reference>
<gene>
    <name evidence="2" type="ORF">O4328_20395</name>
    <name evidence="3" type="ORF">Q5707_42000</name>
</gene>
<dbReference type="AlphaFoldDB" id="A0AAX3YTF2"/>
<feature type="region of interest" description="Disordered" evidence="1">
    <location>
        <begin position="1"/>
        <end position="20"/>
    </location>
</feature>
<dbReference type="EMBL" id="JAPWIS010000010">
    <property type="protein sequence ID" value="MCZ4586026.1"/>
    <property type="molecule type" value="Genomic_DNA"/>
</dbReference>
<evidence type="ECO:0000313" key="3">
    <source>
        <dbReference type="EMBL" id="WLF52023.1"/>
    </source>
</evidence>
<geneLocation type="plasmid" evidence="3 5">
    <name>pRho-VOC14-L</name>
</geneLocation>